<feature type="region of interest" description="Disordered" evidence="1">
    <location>
        <begin position="17"/>
        <end position="37"/>
    </location>
</feature>
<accession>A0A5C5G1Y8</accession>
<dbReference type="EMBL" id="SOZI01000026">
    <property type="protein sequence ID" value="TNY22402.1"/>
    <property type="molecule type" value="Genomic_DNA"/>
</dbReference>
<organism evidence="2 3">
    <name type="scientific">Rhodotorula diobovata</name>
    <dbReference type="NCBI Taxonomy" id="5288"/>
    <lineage>
        <taxon>Eukaryota</taxon>
        <taxon>Fungi</taxon>
        <taxon>Dikarya</taxon>
        <taxon>Basidiomycota</taxon>
        <taxon>Pucciniomycotina</taxon>
        <taxon>Microbotryomycetes</taxon>
        <taxon>Sporidiobolales</taxon>
        <taxon>Sporidiobolaceae</taxon>
        <taxon>Rhodotorula</taxon>
    </lineage>
</organism>
<dbReference type="AlphaFoldDB" id="A0A5C5G1Y8"/>
<evidence type="ECO:0000313" key="2">
    <source>
        <dbReference type="EMBL" id="TNY22402.1"/>
    </source>
</evidence>
<keyword evidence="2" id="KW-0560">Oxidoreductase</keyword>
<keyword evidence="3" id="KW-1185">Reference proteome</keyword>
<keyword evidence="2" id="KW-0503">Monooxygenase</keyword>
<feature type="region of interest" description="Disordered" evidence="1">
    <location>
        <begin position="191"/>
        <end position="227"/>
    </location>
</feature>
<comment type="caution">
    <text evidence="2">The sequence shown here is derived from an EMBL/GenBank/DDBJ whole genome shotgun (WGS) entry which is preliminary data.</text>
</comment>
<gene>
    <name evidence="2" type="ORF">DMC30DRAFT_361832</name>
</gene>
<evidence type="ECO:0000313" key="3">
    <source>
        <dbReference type="Proteomes" id="UP000311382"/>
    </source>
</evidence>
<proteinExistence type="predicted"/>
<dbReference type="GO" id="GO:0004497">
    <property type="term" value="F:monooxygenase activity"/>
    <property type="evidence" value="ECO:0007669"/>
    <property type="project" value="UniProtKB-KW"/>
</dbReference>
<protein>
    <submittedName>
        <fullName evidence="2">Monooxygenase</fullName>
    </submittedName>
</protein>
<dbReference type="OrthoDB" id="2533069at2759"/>
<feature type="compositionally biased region" description="Basic and acidic residues" evidence="1">
    <location>
        <begin position="196"/>
        <end position="210"/>
    </location>
</feature>
<reference evidence="2 3" key="1">
    <citation type="submission" date="2019-03" db="EMBL/GenBank/DDBJ databases">
        <title>Rhodosporidium diobovatum UCD-FST 08-225 genome sequencing, assembly, and annotation.</title>
        <authorList>
            <person name="Fakankun I.U."/>
            <person name="Fristensky B."/>
            <person name="Levin D.B."/>
        </authorList>
    </citation>
    <scope>NUCLEOTIDE SEQUENCE [LARGE SCALE GENOMIC DNA]</scope>
    <source>
        <strain evidence="2 3">UCD-FST 08-225</strain>
    </source>
</reference>
<sequence>MSASARTAAAPLARALSTQIASTSRPRRLNKRTARSSPQAALATLAELYHLAPTFVPTQDPSTLSSHITATLATPNAASSRPKPYDLHDLDMAQKLLDVQRVKLDAGGSTHTGILGIDVKLPSNATLSYGHFGDEDQFDHSASFYSTYARGAEPPLARRLRKVVDALHGTEAGGRAGPQTLKEHGAKAVQWNQGLEEARRAAREQERRQDEEAEAFSNVFEEDERRA</sequence>
<feature type="compositionally biased region" description="Basic residues" evidence="1">
    <location>
        <begin position="25"/>
        <end position="34"/>
    </location>
</feature>
<dbReference type="Proteomes" id="UP000311382">
    <property type="component" value="Unassembled WGS sequence"/>
</dbReference>
<name>A0A5C5G1Y8_9BASI</name>
<evidence type="ECO:0000256" key="1">
    <source>
        <dbReference type="SAM" id="MobiDB-lite"/>
    </source>
</evidence>